<keyword evidence="1" id="KW-0812">Transmembrane</keyword>
<organism evidence="2 3">
    <name type="scientific">Blastococcus haudaquaticus</name>
    <dbReference type="NCBI Taxonomy" id="1938745"/>
    <lineage>
        <taxon>Bacteria</taxon>
        <taxon>Bacillati</taxon>
        <taxon>Actinomycetota</taxon>
        <taxon>Actinomycetes</taxon>
        <taxon>Geodermatophilales</taxon>
        <taxon>Geodermatophilaceae</taxon>
        <taxon>Blastococcus</taxon>
    </lineage>
</organism>
<keyword evidence="1" id="KW-1133">Transmembrane helix</keyword>
<dbReference type="RefSeq" id="WP_097182862.1">
    <property type="nucleotide sequence ID" value="NZ_OCNK01000001.1"/>
</dbReference>
<feature type="transmembrane region" description="Helical" evidence="1">
    <location>
        <begin position="229"/>
        <end position="249"/>
    </location>
</feature>
<evidence type="ECO:0000313" key="2">
    <source>
        <dbReference type="EMBL" id="SOD95265.1"/>
    </source>
</evidence>
<protein>
    <submittedName>
        <fullName evidence="2">Zinc transporter, ZIP family</fullName>
    </submittedName>
</protein>
<gene>
    <name evidence="2" type="ORF">SAMN06272739_1154</name>
</gene>
<proteinExistence type="predicted"/>
<dbReference type="AlphaFoldDB" id="A0A286GI98"/>
<keyword evidence="1" id="KW-0472">Membrane</keyword>
<dbReference type="Proteomes" id="UP000219482">
    <property type="component" value="Unassembled WGS sequence"/>
</dbReference>
<dbReference type="EMBL" id="OCNK01000001">
    <property type="protein sequence ID" value="SOD95265.1"/>
    <property type="molecule type" value="Genomic_DNA"/>
</dbReference>
<feature type="transmembrane region" description="Helical" evidence="1">
    <location>
        <begin position="6"/>
        <end position="27"/>
    </location>
</feature>
<evidence type="ECO:0000313" key="3">
    <source>
        <dbReference type="Proteomes" id="UP000219482"/>
    </source>
</evidence>
<keyword evidence="3" id="KW-1185">Reference proteome</keyword>
<feature type="transmembrane region" description="Helical" evidence="1">
    <location>
        <begin position="64"/>
        <end position="85"/>
    </location>
</feature>
<feature type="transmembrane region" description="Helical" evidence="1">
    <location>
        <begin position="168"/>
        <end position="193"/>
    </location>
</feature>
<dbReference type="OrthoDB" id="1145132at2"/>
<evidence type="ECO:0000256" key="1">
    <source>
        <dbReference type="SAM" id="Phobius"/>
    </source>
</evidence>
<feature type="transmembrane region" description="Helical" evidence="1">
    <location>
        <begin position="126"/>
        <end position="148"/>
    </location>
</feature>
<feature type="transmembrane region" description="Helical" evidence="1">
    <location>
        <begin position="200"/>
        <end position="217"/>
    </location>
</feature>
<accession>A0A286GI98</accession>
<reference evidence="3" key="1">
    <citation type="submission" date="2017-09" db="EMBL/GenBank/DDBJ databases">
        <authorList>
            <person name="Varghese N."/>
            <person name="Submissions S."/>
        </authorList>
    </citation>
    <scope>NUCLEOTIDE SEQUENCE [LARGE SCALE GENOMIC DNA]</scope>
    <source>
        <strain evidence="3">DSM 44270</strain>
    </source>
</reference>
<name>A0A286GI98_9ACTN</name>
<feature type="transmembrane region" description="Helical" evidence="1">
    <location>
        <begin position="34"/>
        <end position="52"/>
    </location>
</feature>
<sequence>MPVWIEAGLFGLLGGAALVLGALVAWFARVPQAVVAGVMAFGSGVLISAVAFDLMEEAADTGGLLPAAAGFVAGALAYVTANAVLARRGARHRKRSGGLQPSERDQAGSGMAIAVGALLDGIPESVVLGLGLLGGGSVSVPVLAAVFISNVPEGLSSAAGMKRSGRSARYVFGVWGGIAVASGLAALLGYLALGSASPEVIAVITAVAAGAILTMVADTMIPEAFEETRSWTGVITTLGFLTAFAIEVAG</sequence>